<dbReference type="GO" id="GO:0016052">
    <property type="term" value="P:carbohydrate catabolic process"/>
    <property type="evidence" value="ECO:0007669"/>
    <property type="project" value="UniProtKB-ARBA"/>
</dbReference>
<evidence type="ECO:0000256" key="5">
    <source>
        <dbReference type="ARBA" id="ARBA00022840"/>
    </source>
</evidence>
<dbReference type="FunFam" id="3.40.1190.20:FF:000001">
    <property type="entry name" value="Phosphofructokinase"/>
    <property type="match status" value="1"/>
</dbReference>
<dbReference type="InterPro" id="IPR011611">
    <property type="entry name" value="PfkB_dom"/>
</dbReference>
<dbReference type="GO" id="GO:0008662">
    <property type="term" value="F:1-phosphofructokinase activity"/>
    <property type="evidence" value="ECO:0007669"/>
    <property type="project" value="UniProtKB-UniRule"/>
</dbReference>
<comment type="caution">
    <text evidence="10">The sequence shown here is derived from an EMBL/GenBank/DDBJ whole genome shotgun (WGS) entry which is preliminary data.</text>
</comment>
<dbReference type="GO" id="GO:0005988">
    <property type="term" value="P:lactose metabolic process"/>
    <property type="evidence" value="ECO:0007669"/>
    <property type="project" value="UniProtKB-KW"/>
</dbReference>
<evidence type="ECO:0000256" key="2">
    <source>
        <dbReference type="ARBA" id="ARBA00022679"/>
    </source>
</evidence>
<dbReference type="EC" id="2.7.1.144" evidence="7"/>
<comment type="similarity">
    <text evidence="1">Belongs to the carbohydrate kinase pfkB family.</text>
</comment>
<dbReference type="SUPFAM" id="SSF53613">
    <property type="entry name" value="Ribokinase-like"/>
    <property type="match status" value="1"/>
</dbReference>
<keyword evidence="7" id="KW-0423">Lactose metabolism</keyword>
<evidence type="ECO:0000313" key="11">
    <source>
        <dbReference type="Proteomes" id="UP000626244"/>
    </source>
</evidence>
<protein>
    <recommendedName>
        <fullName evidence="7">Tagatose-6-phosphate kinase</fullName>
        <ecNumber evidence="7">2.7.1.144</ecNumber>
    </recommendedName>
</protein>
<comment type="catalytic activity">
    <reaction evidence="6 8">
        <text>beta-D-fructose 1-phosphate + ATP = beta-D-fructose 1,6-bisphosphate + ADP + H(+)</text>
        <dbReference type="Rhea" id="RHEA:14213"/>
        <dbReference type="ChEBI" id="CHEBI:15378"/>
        <dbReference type="ChEBI" id="CHEBI:30616"/>
        <dbReference type="ChEBI" id="CHEBI:32966"/>
        <dbReference type="ChEBI" id="CHEBI:138881"/>
        <dbReference type="ChEBI" id="CHEBI:456216"/>
        <dbReference type="EC" id="2.7.1.56"/>
    </reaction>
</comment>
<dbReference type="GO" id="GO:0005829">
    <property type="term" value="C:cytosol"/>
    <property type="evidence" value="ECO:0007669"/>
    <property type="project" value="TreeGrafter"/>
</dbReference>
<evidence type="ECO:0000256" key="3">
    <source>
        <dbReference type="ARBA" id="ARBA00022741"/>
    </source>
</evidence>
<accession>A0A8J3AFQ2</accession>
<dbReference type="UniPathway" id="UPA00704">
    <property type="reaction ID" value="UER00715"/>
</dbReference>
<dbReference type="PANTHER" id="PTHR46566">
    <property type="entry name" value="1-PHOSPHOFRUCTOKINASE-RELATED"/>
    <property type="match status" value="1"/>
</dbReference>
<proteinExistence type="inferred from homology"/>
<dbReference type="InterPro" id="IPR017583">
    <property type="entry name" value="Tagatose/fructose_Pkinase"/>
</dbReference>
<dbReference type="InterPro" id="IPR002173">
    <property type="entry name" value="Carboh/pur_kinase_PfkB_CS"/>
</dbReference>
<evidence type="ECO:0000256" key="1">
    <source>
        <dbReference type="ARBA" id="ARBA00005380"/>
    </source>
</evidence>
<dbReference type="PROSITE" id="PS00584">
    <property type="entry name" value="PFKB_KINASES_2"/>
    <property type="match status" value="1"/>
</dbReference>
<organism evidence="10 11">
    <name type="scientific">Gottfriedia solisilvae</name>
    <dbReference type="NCBI Taxonomy" id="1516104"/>
    <lineage>
        <taxon>Bacteria</taxon>
        <taxon>Bacillati</taxon>
        <taxon>Bacillota</taxon>
        <taxon>Bacilli</taxon>
        <taxon>Bacillales</taxon>
        <taxon>Bacillaceae</taxon>
        <taxon>Gottfriedia</taxon>
    </lineage>
</organism>
<dbReference type="Gene3D" id="3.40.1190.20">
    <property type="match status" value="1"/>
</dbReference>
<name>A0A8J3AFQ2_9BACI</name>
<dbReference type="Proteomes" id="UP000626244">
    <property type="component" value="Unassembled WGS sequence"/>
</dbReference>
<keyword evidence="3 7" id="KW-0547">Nucleotide-binding</keyword>
<dbReference type="AlphaFoldDB" id="A0A8J3AFQ2"/>
<keyword evidence="2 7" id="KW-0808">Transferase</keyword>
<comment type="function">
    <text evidence="8">Catalyzes the ATP-dependent phosphorylation of fructose-l-phosphate to fructose-l,6-bisphosphate.</text>
</comment>
<evidence type="ECO:0000256" key="7">
    <source>
        <dbReference type="PIRNR" id="PIRNR000535"/>
    </source>
</evidence>
<keyword evidence="5 7" id="KW-0067">ATP-binding</keyword>
<keyword evidence="4 8" id="KW-0418">Kinase</keyword>
<gene>
    <name evidence="10" type="ORF">GCM10007380_15970</name>
</gene>
<dbReference type="NCBIfam" id="TIGR03168">
    <property type="entry name" value="1-PFK"/>
    <property type="match status" value="1"/>
</dbReference>
<dbReference type="OrthoDB" id="9801219at2"/>
<dbReference type="InterPro" id="IPR029056">
    <property type="entry name" value="Ribokinase-like"/>
</dbReference>
<dbReference type="EMBL" id="BMHB01000001">
    <property type="protein sequence ID" value="GGI13049.1"/>
    <property type="molecule type" value="Genomic_DNA"/>
</dbReference>
<dbReference type="NCBIfam" id="TIGR03828">
    <property type="entry name" value="pfkB"/>
    <property type="match status" value="1"/>
</dbReference>
<evidence type="ECO:0000259" key="9">
    <source>
        <dbReference type="Pfam" id="PF00294"/>
    </source>
</evidence>
<keyword evidence="11" id="KW-1185">Reference proteome</keyword>
<comment type="catalytic activity">
    <reaction evidence="7">
        <text>D-tagatofuranose 6-phosphate + ATP = D-tagatofuranose 1,6-bisphosphate + ADP + H(+)</text>
        <dbReference type="Rhea" id="RHEA:12420"/>
        <dbReference type="ChEBI" id="CHEBI:15378"/>
        <dbReference type="ChEBI" id="CHEBI:30616"/>
        <dbReference type="ChEBI" id="CHEBI:58694"/>
        <dbReference type="ChEBI" id="CHEBI:58695"/>
        <dbReference type="ChEBI" id="CHEBI:456216"/>
        <dbReference type="EC" id="2.7.1.144"/>
    </reaction>
</comment>
<dbReference type="CDD" id="cd01164">
    <property type="entry name" value="FruK_PfkB_like"/>
    <property type="match status" value="1"/>
</dbReference>
<dbReference type="RefSeq" id="WP_087997999.1">
    <property type="nucleotide sequence ID" value="NZ_BMHB01000001.1"/>
</dbReference>
<dbReference type="PIRSF" id="PIRSF000535">
    <property type="entry name" value="1PFK/6PFK/LacC"/>
    <property type="match status" value="1"/>
</dbReference>
<dbReference type="InterPro" id="IPR022463">
    <property type="entry name" value="1-PFruKinase"/>
</dbReference>
<comment type="similarity">
    <text evidence="7">Belongs to the carbohydrate kinase PfkB family. LacC subfamily.</text>
</comment>
<feature type="domain" description="Carbohydrate kinase PfkB" evidence="9">
    <location>
        <begin position="11"/>
        <end position="285"/>
    </location>
</feature>
<reference evidence="11" key="1">
    <citation type="journal article" date="2019" name="Int. J. Syst. Evol. Microbiol.">
        <title>The Global Catalogue of Microorganisms (GCM) 10K type strain sequencing project: providing services to taxonomists for standard genome sequencing and annotation.</title>
        <authorList>
            <consortium name="The Broad Institute Genomics Platform"/>
            <consortium name="The Broad Institute Genome Sequencing Center for Infectious Disease"/>
            <person name="Wu L."/>
            <person name="Ma J."/>
        </authorList>
    </citation>
    <scope>NUCLEOTIDE SEQUENCE [LARGE SCALE GENOMIC DNA]</scope>
    <source>
        <strain evidence="11">CGMCC 1.14993</strain>
    </source>
</reference>
<comment type="pathway">
    <text evidence="7">Carbohydrate metabolism; D-tagatose 6-phosphate degradation; D-glyceraldehyde 3-phosphate and glycerone phosphate from D-tagatose 6-phosphate: step 1/2.</text>
</comment>
<evidence type="ECO:0000256" key="4">
    <source>
        <dbReference type="ARBA" id="ARBA00022777"/>
    </source>
</evidence>
<dbReference type="GO" id="GO:0009024">
    <property type="term" value="F:tagatose-6-phosphate kinase activity"/>
    <property type="evidence" value="ECO:0007669"/>
    <property type="project" value="UniProtKB-EC"/>
</dbReference>
<evidence type="ECO:0000256" key="8">
    <source>
        <dbReference type="RuleBase" id="RU369061"/>
    </source>
</evidence>
<dbReference type="GO" id="GO:0044281">
    <property type="term" value="P:small molecule metabolic process"/>
    <property type="evidence" value="ECO:0007669"/>
    <property type="project" value="UniProtKB-ARBA"/>
</dbReference>
<dbReference type="GO" id="GO:0005524">
    <property type="term" value="F:ATP binding"/>
    <property type="evidence" value="ECO:0007669"/>
    <property type="project" value="UniProtKB-UniRule"/>
</dbReference>
<dbReference type="GO" id="GO:2001059">
    <property type="term" value="P:D-tagatose 6-phosphate catabolic process"/>
    <property type="evidence" value="ECO:0007669"/>
    <property type="project" value="UniProtKB-UniPathway"/>
</dbReference>
<dbReference type="Pfam" id="PF00294">
    <property type="entry name" value="PfkB"/>
    <property type="match status" value="1"/>
</dbReference>
<dbReference type="PANTHER" id="PTHR46566:SF1">
    <property type="entry name" value="1-PHOSPHOFRUCTOKINASE"/>
    <property type="match status" value="1"/>
</dbReference>
<sequence length="303" mass="32961">MIYTVTLNPSIDYIVNVDNFQIDSINRMISDQKFPGGKGINVSRVLKRLDVTSIAFGFIGGFTGDFIENVLKSESVLSDFVRVAGDSRINIKLKSQYETEINGQGPTISEQNSTDFFKKLEQIQPGDYLILAGNIPSSLESNLYEKIAKWGNEKGVNIVVDASGKALLDVVKHKPFFIKPNHHELGELFDVTISTVEEAIPYGQKLLELGAKNVGISLAGMGAILMTEKDIFVSNVPKGEVINSVGAGDSLVAGFIGTYVKTNDKVTAFKTAVAAGSATAFSSDLTSRKKIEELIDQVMIEKR</sequence>
<evidence type="ECO:0000313" key="10">
    <source>
        <dbReference type="EMBL" id="GGI13049.1"/>
    </source>
</evidence>
<evidence type="ECO:0000256" key="6">
    <source>
        <dbReference type="ARBA" id="ARBA00047745"/>
    </source>
</evidence>